<comment type="subcellular location">
    <subcellularLocation>
        <location evidence="8">Plastid</location>
        <location evidence="8">Chloroplast</location>
    </subcellularLocation>
</comment>
<keyword evidence="4 8" id="KW-0808">Transferase</keyword>
<sequence length="338" mass="37286">MQEELITSTHNLRWGCVESRIESKRLLYGRFAISPFEKGQANTVGIAMRRSLPGGIEGSSITSARFGFGGVEHEYYAIAGVRESIHDILINLKEIILRSDSHEAQKAYISAVGPKKVTAGDVIVPSCVEVIDTAQPTATPNTPISSDIELTIERGRGYCARDFGRNKRDGDFAIDAAFAPTRNANYSIHSFGSENYANEILFVEIWTDGSITPEEALYEASQNLIDSSIPLLHSGEGEKGYDVGDKTSSITPQPFQSISIPVAIEEVTKDVAFRHILIDRLEPPARAYNCLKEVEVHTIADLLDYGEDDLVRIKNLGRKSVEQVLESLKKRFAVNLRG</sequence>
<dbReference type="InterPro" id="IPR036603">
    <property type="entry name" value="RBP11-like"/>
</dbReference>
<dbReference type="InterPro" id="IPR011263">
    <property type="entry name" value="DNA-dir_RNA_pol_RpoA/D/Rpb3"/>
</dbReference>
<feature type="domain" description="DNA-directed RNA polymerase RpoA/D/Rpb3-type" evidence="9">
    <location>
        <begin position="28"/>
        <end position="234"/>
    </location>
</feature>
<comment type="similarity">
    <text evidence="2 8">Belongs to the RNA polymerase alpha chain family.</text>
</comment>
<dbReference type="EMBL" id="MH064516">
    <property type="protein sequence ID" value="QCW59365.1"/>
    <property type="molecule type" value="Genomic_DNA"/>
</dbReference>
<evidence type="ECO:0000256" key="7">
    <source>
        <dbReference type="ARBA" id="ARBA00048552"/>
    </source>
</evidence>
<reference evidence="10" key="1">
    <citation type="submission" date="2018-03" db="EMBL/GenBank/DDBJ databases">
        <title>Exploring the plastid DNA sequence disparity of liverworts.</title>
        <authorList>
            <person name="Yu Y."/>
            <person name="Liu H."/>
            <person name="Yang J."/>
            <person name="Ma W."/>
            <person name="Pressel S."/>
            <person name="Wu Y."/>
            <person name="Schneider H."/>
        </authorList>
    </citation>
    <scope>NUCLEOTIDE SEQUENCE</scope>
</reference>
<dbReference type="GO" id="GO:0009507">
    <property type="term" value="C:chloroplast"/>
    <property type="evidence" value="ECO:0007669"/>
    <property type="project" value="UniProtKB-SubCell"/>
</dbReference>
<dbReference type="InterPro" id="IPR011260">
    <property type="entry name" value="RNAP_asu_C"/>
</dbReference>
<dbReference type="RefSeq" id="YP_009668590.1">
    <property type="nucleotide sequence ID" value="NC_043789.1"/>
</dbReference>
<comment type="catalytic activity">
    <reaction evidence="7 8">
        <text>RNA(n) + a ribonucleoside 5'-triphosphate = RNA(n+1) + diphosphate</text>
        <dbReference type="Rhea" id="RHEA:21248"/>
        <dbReference type="Rhea" id="RHEA-COMP:14527"/>
        <dbReference type="Rhea" id="RHEA-COMP:17342"/>
        <dbReference type="ChEBI" id="CHEBI:33019"/>
        <dbReference type="ChEBI" id="CHEBI:61557"/>
        <dbReference type="ChEBI" id="CHEBI:140395"/>
        <dbReference type="EC" id="2.7.7.6"/>
    </reaction>
</comment>
<evidence type="ECO:0000256" key="5">
    <source>
        <dbReference type="ARBA" id="ARBA00022695"/>
    </source>
</evidence>
<dbReference type="NCBIfam" id="TIGR02027">
    <property type="entry name" value="rpoA"/>
    <property type="match status" value="1"/>
</dbReference>
<dbReference type="InterPro" id="IPR036643">
    <property type="entry name" value="RNApol_insert_sf"/>
</dbReference>
<proteinExistence type="inferred from homology"/>
<evidence type="ECO:0000256" key="2">
    <source>
        <dbReference type="ARBA" id="ARBA00007123"/>
    </source>
</evidence>
<organism evidence="10">
    <name type="scientific">Haplomitrium blumei</name>
    <dbReference type="NCBI Taxonomy" id="258993"/>
    <lineage>
        <taxon>Eukaryota</taxon>
        <taxon>Viridiplantae</taxon>
        <taxon>Streptophyta</taxon>
        <taxon>Embryophyta</taxon>
        <taxon>Marchantiophyta</taxon>
        <taxon>Haplomitriopsida</taxon>
        <taxon>Haplomitriidae</taxon>
        <taxon>Calobryales</taxon>
        <taxon>Haplomitriaceae</taxon>
        <taxon>Haplomitrium</taxon>
    </lineage>
</organism>
<dbReference type="InterPro" id="IPR011773">
    <property type="entry name" value="DNA-dir_RpoA"/>
</dbReference>
<accession>A0A4Y5P7W7</accession>
<dbReference type="GO" id="GO:0046983">
    <property type="term" value="F:protein dimerization activity"/>
    <property type="evidence" value="ECO:0007669"/>
    <property type="project" value="InterPro"/>
</dbReference>
<dbReference type="SUPFAM" id="SSF47789">
    <property type="entry name" value="C-terminal domain of RNA polymerase alpha subunit"/>
    <property type="match status" value="1"/>
</dbReference>
<evidence type="ECO:0000256" key="8">
    <source>
        <dbReference type="HAMAP-Rule" id="MF_00059"/>
    </source>
</evidence>
<evidence type="ECO:0000256" key="3">
    <source>
        <dbReference type="ARBA" id="ARBA00022478"/>
    </source>
</evidence>
<feature type="region of interest" description="Alpha C-terminal domain (alpha-CTD)" evidence="8">
    <location>
        <begin position="273"/>
        <end position="338"/>
    </location>
</feature>
<evidence type="ECO:0000313" key="10">
    <source>
        <dbReference type="EMBL" id="QCW59365.1"/>
    </source>
</evidence>
<evidence type="ECO:0000256" key="4">
    <source>
        <dbReference type="ARBA" id="ARBA00022679"/>
    </source>
</evidence>
<geneLocation type="chloroplast" evidence="10"/>
<dbReference type="Gene3D" id="1.10.150.20">
    <property type="entry name" value="5' to 3' exonuclease, C-terminal subdomain"/>
    <property type="match status" value="1"/>
</dbReference>
<dbReference type="AlphaFoldDB" id="A0A4Y5P7W7"/>
<dbReference type="GeneID" id="40874216"/>
<dbReference type="GO" id="GO:0000428">
    <property type="term" value="C:DNA-directed RNA polymerase complex"/>
    <property type="evidence" value="ECO:0007669"/>
    <property type="project" value="UniProtKB-KW"/>
</dbReference>
<keyword evidence="10" id="KW-0934">Plastid</keyword>
<dbReference type="GO" id="GO:0003677">
    <property type="term" value="F:DNA binding"/>
    <property type="evidence" value="ECO:0007669"/>
    <property type="project" value="UniProtKB-UniRule"/>
</dbReference>
<dbReference type="InterPro" id="IPR011262">
    <property type="entry name" value="DNA-dir_RNA_pol_insert"/>
</dbReference>
<comment type="domain">
    <text evidence="8">The N-terminal domain is essential for RNAP assembly and basal transcription, whereas the C-terminal domain is involved in interaction with transcriptional regulators and with upstream promoter elements.</text>
</comment>
<feature type="region of interest" description="Alpha N-terminal domain (alpha-NTD)" evidence="8">
    <location>
        <begin position="1"/>
        <end position="265"/>
    </location>
</feature>
<dbReference type="SUPFAM" id="SSF55257">
    <property type="entry name" value="RBP11-like subunits of RNA polymerase"/>
    <property type="match status" value="1"/>
</dbReference>
<dbReference type="SMART" id="SM00662">
    <property type="entry name" value="RPOLD"/>
    <property type="match status" value="1"/>
</dbReference>
<dbReference type="EC" id="2.7.7.6" evidence="8"/>
<dbReference type="GO" id="GO:0003899">
    <property type="term" value="F:DNA-directed RNA polymerase activity"/>
    <property type="evidence" value="ECO:0007669"/>
    <property type="project" value="UniProtKB-UniRule"/>
</dbReference>
<dbReference type="Pfam" id="PF01000">
    <property type="entry name" value="RNA_pol_A_bac"/>
    <property type="match status" value="1"/>
</dbReference>
<dbReference type="GO" id="GO:0006351">
    <property type="term" value="P:DNA-templated transcription"/>
    <property type="evidence" value="ECO:0007669"/>
    <property type="project" value="UniProtKB-UniRule"/>
</dbReference>
<dbReference type="Gene3D" id="2.170.120.12">
    <property type="entry name" value="DNA-directed RNA polymerase, insert domain"/>
    <property type="match status" value="1"/>
</dbReference>
<keyword evidence="5 8" id="KW-0548">Nucleotidyltransferase</keyword>
<comment type="function">
    <text evidence="1 8">DNA-dependent RNA polymerase catalyzes the transcription of DNA into RNA using the four ribonucleoside triphosphates as substrates.</text>
</comment>
<evidence type="ECO:0000259" key="9">
    <source>
        <dbReference type="SMART" id="SM00662"/>
    </source>
</evidence>
<evidence type="ECO:0000256" key="1">
    <source>
        <dbReference type="ARBA" id="ARBA00004026"/>
    </source>
</evidence>
<dbReference type="HAMAP" id="MF_00059">
    <property type="entry name" value="RNApol_bact_RpoA"/>
    <property type="match status" value="1"/>
</dbReference>
<dbReference type="Pfam" id="PF03118">
    <property type="entry name" value="RNA_pol_A_CTD"/>
    <property type="match status" value="1"/>
</dbReference>
<dbReference type="Pfam" id="PF01193">
    <property type="entry name" value="RNA_pol_L"/>
    <property type="match status" value="1"/>
</dbReference>
<protein>
    <recommendedName>
        <fullName evidence="8">DNA-directed RNA polymerase subunit alpha</fullName>
        <shortName evidence="8">PEP</shortName>
        <ecNumber evidence="8">2.7.7.6</ecNumber>
    </recommendedName>
    <alternativeName>
        <fullName evidence="8">Plastid-encoded RNA polymerase subunit alpha</fullName>
        <shortName evidence="8">RNA polymerase subunit alpha</shortName>
    </alternativeName>
</protein>
<dbReference type="SUPFAM" id="SSF56553">
    <property type="entry name" value="Insert subdomain of RNA polymerase alpha subunit"/>
    <property type="match status" value="1"/>
</dbReference>
<gene>
    <name evidence="8 10" type="primary">rpoA</name>
</gene>
<keyword evidence="3 8" id="KW-0240">DNA-directed RNA polymerase</keyword>
<keyword evidence="10" id="KW-0150">Chloroplast</keyword>
<dbReference type="CDD" id="cd06928">
    <property type="entry name" value="RNAP_alpha_NTD"/>
    <property type="match status" value="1"/>
</dbReference>
<dbReference type="Gene3D" id="3.30.1360.10">
    <property type="entry name" value="RNA polymerase, RBP11-like subunit"/>
    <property type="match status" value="1"/>
</dbReference>
<keyword evidence="6 8" id="KW-0804">Transcription</keyword>
<name>A0A4Y5P7W7_9MARC</name>
<evidence type="ECO:0000256" key="6">
    <source>
        <dbReference type="ARBA" id="ARBA00023163"/>
    </source>
</evidence>
<comment type="subunit">
    <text evidence="8">In plastids the minimal PEP RNA polymerase catalytic core is composed of four subunits: alpha, beta, beta', and beta''. When a (nuclear-encoded) sigma factor is associated with the core the holoenzyme is formed, which can initiate transcription.</text>
</comment>